<proteinExistence type="predicted"/>
<dbReference type="Gene3D" id="3.40.50.1820">
    <property type="entry name" value="alpha/beta hydrolase"/>
    <property type="match status" value="1"/>
</dbReference>
<keyword evidence="3" id="KW-1185">Reference proteome</keyword>
<dbReference type="EMBL" id="SKBN01000126">
    <property type="protein sequence ID" value="TGJ82485.1"/>
    <property type="molecule type" value="Genomic_DNA"/>
</dbReference>
<dbReference type="InterPro" id="IPR029058">
    <property type="entry name" value="AB_hydrolase_fold"/>
</dbReference>
<dbReference type="OrthoDB" id="2851338at2759"/>
<dbReference type="STRING" id="37992.A0A4Z0YTN4"/>
<accession>A0A4Z0YTN4</accession>
<dbReference type="AlphaFoldDB" id="A0A4Z0YTN4"/>
<gene>
    <name evidence="2" type="ORF">E0Z10_g6263</name>
</gene>
<sequence length="291" mass="31757">MAQPITGSLQLPSSRFVSWSYTPAGADGPCILLSNPLGTTFAVWDPVVPQLTALGFDVLRYDAPGHGFSGVPQDLSSTTLNTMAQDVRDLLLHLEIGQLHAWIGVSLGAATSIVFASKYNHIVERLIVCDTIPCSPVNEGTVDVFGPRVAAVRRAGNLDTYVEETLERWFGRPWLESNPARRESLQELMLDTTIDGFETCCAALRSTSFDLRRWASRAGSHVESAMLLVGEKDIGLFEGMEELRKDIEGGLRIKRGDEVSVGLNVVQNGGHVCFVDGFDSFTELITPFLTI</sequence>
<dbReference type="Proteomes" id="UP000297716">
    <property type="component" value="Unassembled WGS sequence"/>
</dbReference>
<dbReference type="InterPro" id="IPR000073">
    <property type="entry name" value="AB_hydrolase_1"/>
</dbReference>
<evidence type="ECO:0000313" key="2">
    <source>
        <dbReference type="EMBL" id="TGJ82485.1"/>
    </source>
</evidence>
<organism evidence="2 3">
    <name type="scientific">Xylaria hypoxylon</name>
    <dbReference type="NCBI Taxonomy" id="37992"/>
    <lineage>
        <taxon>Eukaryota</taxon>
        <taxon>Fungi</taxon>
        <taxon>Dikarya</taxon>
        <taxon>Ascomycota</taxon>
        <taxon>Pezizomycotina</taxon>
        <taxon>Sordariomycetes</taxon>
        <taxon>Xylariomycetidae</taxon>
        <taxon>Xylariales</taxon>
        <taxon>Xylariaceae</taxon>
        <taxon>Xylaria</taxon>
    </lineage>
</organism>
<protein>
    <recommendedName>
        <fullName evidence="1">AB hydrolase-1 domain-containing protein</fullName>
    </recommendedName>
</protein>
<reference evidence="2 3" key="1">
    <citation type="submission" date="2019-03" db="EMBL/GenBank/DDBJ databases">
        <title>Draft genome sequence of Xylaria hypoxylon DSM 108379, a ubiquitous saprotrophic-parasitic fungi on hardwood.</title>
        <authorList>
            <person name="Buettner E."/>
            <person name="Leonhardt S."/>
            <person name="Gebauer A.M."/>
            <person name="Liers C."/>
            <person name="Hofrichter M."/>
            <person name="Kellner H."/>
        </authorList>
    </citation>
    <scope>NUCLEOTIDE SEQUENCE [LARGE SCALE GENOMIC DNA]</scope>
    <source>
        <strain evidence="2 3">DSM 108379</strain>
    </source>
</reference>
<dbReference type="SUPFAM" id="SSF53474">
    <property type="entry name" value="alpha/beta-Hydrolases"/>
    <property type="match status" value="1"/>
</dbReference>
<dbReference type="PANTHER" id="PTHR43194">
    <property type="entry name" value="HYDROLASE ALPHA/BETA FOLD FAMILY"/>
    <property type="match status" value="1"/>
</dbReference>
<dbReference type="InterPro" id="IPR050228">
    <property type="entry name" value="Carboxylesterase_BioH"/>
</dbReference>
<evidence type="ECO:0000313" key="3">
    <source>
        <dbReference type="Proteomes" id="UP000297716"/>
    </source>
</evidence>
<feature type="domain" description="AB hydrolase-1" evidence="1">
    <location>
        <begin position="37"/>
        <end position="139"/>
    </location>
</feature>
<dbReference type="Pfam" id="PF00561">
    <property type="entry name" value="Abhydrolase_1"/>
    <property type="match status" value="1"/>
</dbReference>
<name>A0A4Z0YTN4_9PEZI</name>
<dbReference type="PANTHER" id="PTHR43194:SF2">
    <property type="entry name" value="PEROXISOMAL MEMBRANE PROTEIN LPX1"/>
    <property type="match status" value="1"/>
</dbReference>
<comment type="caution">
    <text evidence="2">The sequence shown here is derived from an EMBL/GenBank/DDBJ whole genome shotgun (WGS) entry which is preliminary data.</text>
</comment>
<evidence type="ECO:0000259" key="1">
    <source>
        <dbReference type="Pfam" id="PF00561"/>
    </source>
</evidence>